<feature type="compositionally biased region" description="Polar residues" evidence="8">
    <location>
        <begin position="76"/>
        <end position="86"/>
    </location>
</feature>
<dbReference type="PROSITE" id="PS50067">
    <property type="entry name" value="KINESIN_MOTOR_2"/>
    <property type="match status" value="1"/>
</dbReference>
<evidence type="ECO:0000256" key="3">
    <source>
        <dbReference type="ARBA" id="ARBA00022840"/>
    </source>
</evidence>
<keyword evidence="5 6" id="KW-0505">Motor protein</keyword>
<gene>
    <name evidence="10" type="ORF">WN48_09736</name>
</gene>
<proteinExistence type="inferred from homology"/>
<evidence type="ECO:0000256" key="4">
    <source>
        <dbReference type="ARBA" id="ARBA00023212"/>
    </source>
</evidence>
<evidence type="ECO:0000313" key="11">
    <source>
        <dbReference type="Proteomes" id="UP000250275"/>
    </source>
</evidence>
<feature type="region of interest" description="Disordered" evidence="8">
    <location>
        <begin position="22"/>
        <end position="127"/>
    </location>
</feature>
<dbReference type="Pfam" id="PF00225">
    <property type="entry name" value="Kinesin"/>
    <property type="match status" value="1"/>
</dbReference>
<dbReference type="GO" id="GO:0007018">
    <property type="term" value="P:microtubule-based movement"/>
    <property type="evidence" value="ECO:0007669"/>
    <property type="project" value="InterPro"/>
</dbReference>
<sequence length="778" mass="88792">MTLLRERYRAHFVPQMFDEKPALGMEESSEVEKVGQRKEFYEGSTTWNDVERQRDGDARNSAKAEKSRDTGLPSGRPTTRCGSPNAATHCADVATTTTSSPRRPRHLSLYSSPMNEEKQEENEVEEGGSINRTVASVRCHVSETSETFSFFQIFEESSTQDDVFDNVARPVLESALDGYNGTVFAYGQTASGKTHTITGKLDDEYRGVIPRSLQYLFEEIRKRPENVYSIEVAYLEIYNEIGYDLLDRRQLREFAVTRLEDLPRINILEDEFGRLHTRNLSFHSVKNVDDAFELLLLGNNNRVTADTPMNRQSSRSHCIFTIVVSTKEFGAEQYKQAKVHLVDLAGSERVYKCSITGTILTEAKHINLSLHYLEQVIVSLGQESVGHIPYRNSLLTSILRDSLGGNCLTVMLATMSVTSSDLEETVSTCRFAQRVALIKNYLKLNLETNIESENALLRAEIERLRQQIQALKKQSEPISEDLNAEDKRNLDSVIRRFLESNEQVSWDYDPKKVQYCFESFKRAFELTLLIDKIKKEKDKQCKDANDDTSVINNIRNDKRIIERDSTVNHVSPKKHKRRTKISNRTKINYNENVCDDDSVSRNKSFVTDTLTPELLSCNVVNLTLTDLIEDKNETTDQQLSEKANGIGQQSLPKLERQQKSVKKKRSNPTESKMKEQSEQSRVESQSAKAKIITKETSAFIETDISTPVYQKFLSFNAHSPKTPLTFKEDMKNGKEDFDRKLNLDENSNHFEDLPLTGDPEIDEEIIAFYKAKRSGGIY</sequence>
<evidence type="ECO:0000256" key="2">
    <source>
        <dbReference type="ARBA" id="ARBA00022741"/>
    </source>
</evidence>
<reference evidence="10 11" key="1">
    <citation type="submission" date="2015-07" db="EMBL/GenBank/DDBJ databases">
        <title>The genome of Eufriesea mexicana.</title>
        <authorList>
            <person name="Pan H."/>
            <person name="Kapheim K."/>
        </authorList>
    </citation>
    <scope>NUCLEOTIDE SEQUENCE [LARGE SCALE GENOMIC DNA]</scope>
    <source>
        <strain evidence="10">0111107269</strain>
        <tissue evidence="10">Whole body</tissue>
    </source>
</reference>
<feature type="compositionally biased region" description="Basic and acidic residues" evidence="8">
    <location>
        <begin position="30"/>
        <end position="41"/>
    </location>
</feature>
<evidence type="ECO:0000256" key="8">
    <source>
        <dbReference type="SAM" id="MobiDB-lite"/>
    </source>
</evidence>
<keyword evidence="4" id="KW-0206">Cytoskeleton</keyword>
<dbReference type="GO" id="GO:0008017">
    <property type="term" value="F:microtubule binding"/>
    <property type="evidence" value="ECO:0007669"/>
    <property type="project" value="InterPro"/>
</dbReference>
<keyword evidence="7" id="KW-0175">Coiled coil</keyword>
<dbReference type="InterPro" id="IPR027417">
    <property type="entry name" value="P-loop_NTPase"/>
</dbReference>
<feature type="compositionally biased region" description="Basic and acidic residues" evidence="8">
    <location>
        <begin position="671"/>
        <end position="681"/>
    </location>
</feature>
<evidence type="ECO:0000259" key="9">
    <source>
        <dbReference type="PROSITE" id="PS50067"/>
    </source>
</evidence>
<feature type="region of interest" description="Disordered" evidence="8">
    <location>
        <begin position="635"/>
        <end position="688"/>
    </location>
</feature>
<keyword evidence="2 5" id="KW-0547">Nucleotide-binding</keyword>
<dbReference type="OrthoDB" id="3176171at2759"/>
<dbReference type="GO" id="GO:0005524">
    <property type="term" value="F:ATP binding"/>
    <property type="evidence" value="ECO:0007669"/>
    <property type="project" value="UniProtKB-UniRule"/>
</dbReference>
<keyword evidence="11" id="KW-1185">Reference proteome</keyword>
<keyword evidence="4" id="KW-0963">Cytoplasm</keyword>
<feature type="compositionally biased region" description="Polar residues" evidence="8">
    <location>
        <begin position="635"/>
        <end position="651"/>
    </location>
</feature>
<dbReference type="PANTHER" id="PTHR47968:SF67">
    <property type="entry name" value="KINESIN MOTOR DOMAIN-CONTAINING PROTEIN"/>
    <property type="match status" value="1"/>
</dbReference>
<dbReference type="GO" id="GO:0003777">
    <property type="term" value="F:microtubule motor activity"/>
    <property type="evidence" value="ECO:0007669"/>
    <property type="project" value="InterPro"/>
</dbReference>
<protein>
    <recommendedName>
        <fullName evidence="6">Kinesin-like protein</fullName>
    </recommendedName>
</protein>
<dbReference type="PRINTS" id="PR00380">
    <property type="entry name" value="KINESINHEAVY"/>
</dbReference>
<accession>A0A310S702</accession>
<dbReference type="AlphaFoldDB" id="A0A310S702"/>
<dbReference type="InterPro" id="IPR036961">
    <property type="entry name" value="Kinesin_motor_dom_sf"/>
</dbReference>
<feature type="domain" description="Kinesin motor" evidence="9">
    <location>
        <begin position="104"/>
        <end position="438"/>
    </location>
</feature>
<dbReference type="InterPro" id="IPR019821">
    <property type="entry name" value="Kinesin_motor_CS"/>
</dbReference>
<evidence type="ECO:0000313" key="10">
    <source>
        <dbReference type="EMBL" id="OAD53574.1"/>
    </source>
</evidence>
<comment type="subcellular location">
    <subcellularLocation>
        <location evidence="1">Cytoplasm</location>
        <location evidence="1">Cytoskeleton</location>
    </subcellularLocation>
</comment>
<dbReference type="Proteomes" id="UP000250275">
    <property type="component" value="Unassembled WGS sequence"/>
</dbReference>
<dbReference type="SMART" id="SM00129">
    <property type="entry name" value="KISc"/>
    <property type="match status" value="1"/>
</dbReference>
<dbReference type="EMBL" id="KQ766789">
    <property type="protein sequence ID" value="OAD53574.1"/>
    <property type="molecule type" value="Genomic_DNA"/>
</dbReference>
<name>A0A310S702_9HYME</name>
<dbReference type="PANTHER" id="PTHR47968">
    <property type="entry name" value="CENTROMERE PROTEIN E"/>
    <property type="match status" value="1"/>
</dbReference>
<feature type="binding site" evidence="5">
    <location>
        <begin position="187"/>
        <end position="194"/>
    </location>
    <ligand>
        <name>ATP</name>
        <dbReference type="ChEBI" id="CHEBI:30616"/>
    </ligand>
</feature>
<dbReference type="InterPro" id="IPR001752">
    <property type="entry name" value="Kinesin_motor_dom"/>
</dbReference>
<evidence type="ECO:0000256" key="1">
    <source>
        <dbReference type="ARBA" id="ARBA00004245"/>
    </source>
</evidence>
<dbReference type="InterPro" id="IPR027640">
    <property type="entry name" value="Kinesin-like_fam"/>
</dbReference>
<feature type="compositionally biased region" description="Low complexity" evidence="8">
    <location>
        <begin position="95"/>
        <end position="113"/>
    </location>
</feature>
<feature type="compositionally biased region" description="Basic and acidic residues" evidence="8">
    <location>
        <begin position="49"/>
        <end position="69"/>
    </location>
</feature>
<dbReference type="PROSITE" id="PS00411">
    <property type="entry name" value="KINESIN_MOTOR_1"/>
    <property type="match status" value="1"/>
</dbReference>
<evidence type="ECO:0000256" key="6">
    <source>
        <dbReference type="RuleBase" id="RU000394"/>
    </source>
</evidence>
<keyword evidence="3 5" id="KW-0067">ATP-binding</keyword>
<evidence type="ECO:0000256" key="5">
    <source>
        <dbReference type="PROSITE-ProRule" id="PRU00283"/>
    </source>
</evidence>
<dbReference type="GO" id="GO:0005874">
    <property type="term" value="C:microtubule"/>
    <property type="evidence" value="ECO:0007669"/>
    <property type="project" value="UniProtKB-KW"/>
</dbReference>
<comment type="similarity">
    <text evidence="5 6">Belongs to the TRAFAC class myosin-kinesin ATPase superfamily. Kinesin family.</text>
</comment>
<dbReference type="SUPFAM" id="SSF52540">
    <property type="entry name" value="P-loop containing nucleoside triphosphate hydrolases"/>
    <property type="match status" value="1"/>
</dbReference>
<organism evidence="10 11">
    <name type="scientific">Eufriesea mexicana</name>
    <dbReference type="NCBI Taxonomy" id="516756"/>
    <lineage>
        <taxon>Eukaryota</taxon>
        <taxon>Metazoa</taxon>
        <taxon>Ecdysozoa</taxon>
        <taxon>Arthropoda</taxon>
        <taxon>Hexapoda</taxon>
        <taxon>Insecta</taxon>
        <taxon>Pterygota</taxon>
        <taxon>Neoptera</taxon>
        <taxon>Endopterygota</taxon>
        <taxon>Hymenoptera</taxon>
        <taxon>Apocrita</taxon>
        <taxon>Aculeata</taxon>
        <taxon>Apoidea</taxon>
        <taxon>Anthophila</taxon>
        <taxon>Apidae</taxon>
        <taxon>Eufriesea</taxon>
    </lineage>
</organism>
<dbReference type="Gene3D" id="3.40.850.10">
    <property type="entry name" value="Kinesin motor domain"/>
    <property type="match status" value="1"/>
</dbReference>
<evidence type="ECO:0000256" key="7">
    <source>
        <dbReference type="SAM" id="Coils"/>
    </source>
</evidence>
<keyword evidence="6" id="KW-0493">Microtubule</keyword>
<feature type="coiled-coil region" evidence="7">
    <location>
        <begin position="447"/>
        <end position="481"/>
    </location>
</feature>